<keyword evidence="3 6" id="KW-0418">Kinase</keyword>
<evidence type="ECO:0000256" key="4">
    <source>
        <dbReference type="ARBA" id="ARBA00022840"/>
    </source>
</evidence>
<dbReference type="GO" id="GO:0110031">
    <property type="term" value="P:negative regulation of G2/MI transition of meiotic cell cycle"/>
    <property type="evidence" value="ECO:0007669"/>
    <property type="project" value="TreeGrafter"/>
</dbReference>
<dbReference type="AlphaFoldDB" id="A0AAE0JZ31"/>
<evidence type="ECO:0000313" key="7">
    <source>
        <dbReference type="Proteomes" id="UP001287356"/>
    </source>
</evidence>
<dbReference type="InterPro" id="IPR011009">
    <property type="entry name" value="Kinase-like_dom_sf"/>
</dbReference>
<keyword evidence="2" id="KW-0547">Nucleotide-binding</keyword>
<evidence type="ECO:0000259" key="5">
    <source>
        <dbReference type="PROSITE" id="PS50011"/>
    </source>
</evidence>
<dbReference type="GO" id="GO:0005524">
    <property type="term" value="F:ATP binding"/>
    <property type="evidence" value="ECO:0007669"/>
    <property type="project" value="UniProtKB-KW"/>
</dbReference>
<keyword evidence="7" id="KW-1185">Reference proteome</keyword>
<dbReference type="GO" id="GO:0004713">
    <property type="term" value="F:protein tyrosine kinase activity"/>
    <property type="evidence" value="ECO:0007669"/>
    <property type="project" value="TreeGrafter"/>
</dbReference>
<evidence type="ECO:0000313" key="6">
    <source>
        <dbReference type="EMBL" id="KAK3366647.1"/>
    </source>
</evidence>
<dbReference type="GO" id="GO:0005737">
    <property type="term" value="C:cytoplasm"/>
    <property type="evidence" value="ECO:0007669"/>
    <property type="project" value="TreeGrafter"/>
</dbReference>
<dbReference type="Gene3D" id="1.10.510.10">
    <property type="entry name" value="Transferase(Phosphotransferase) domain 1"/>
    <property type="match status" value="1"/>
</dbReference>
<dbReference type="InterPro" id="IPR050339">
    <property type="entry name" value="CC_SR_Kinase"/>
</dbReference>
<proteinExistence type="predicted"/>
<dbReference type="Proteomes" id="UP001287356">
    <property type="component" value="Unassembled WGS sequence"/>
</dbReference>
<keyword evidence="4" id="KW-0067">ATP-binding</keyword>
<evidence type="ECO:0000256" key="1">
    <source>
        <dbReference type="ARBA" id="ARBA00022679"/>
    </source>
</evidence>
<dbReference type="Pfam" id="PF00069">
    <property type="entry name" value="Pkinase"/>
    <property type="match status" value="1"/>
</dbReference>
<keyword evidence="1" id="KW-0808">Transferase</keyword>
<dbReference type="PROSITE" id="PS50011">
    <property type="entry name" value="PROTEIN_KINASE_DOM"/>
    <property type="match status" value="1"/>
</dbReference>
<accession>A0AAE0JZ31</accession>
<name>A0AAE0JZ31_9PEZI</name>
<evidence type="ECO:0000256" key="3">
    <source>
        <dbReference type="ARBA" id="ARBA00022777"/>
    </source>
</evidence>
<dbReference type="GO" id="GO:0005634">
    <property type="term" value="C:nucleus"/>
    <property type="evidence" value="ECO:0007669"/>
    <property type="project" value="TreeGrafter"/>
</dbReference>
<evidence type="ECO:0000256" key="2">
    <source>
        <dbReference type="ARBA" id="ARBA00022741"/>
    </source>
</evidence>
<organism evidence="6 7">
    <name type="scientific">Lasiosphaeria ovina</name>
    <dbReference type="NCBI Taxonomy" id="92902"/>
    <lineage>
        <taxon>Eukaryota</taxon>
        <taxon>Fungi</taxon>
        <taxon>Dikarya</taxon>
        <taxon>Ascomycota</taxon>
        <taxon>Pezizomycotina</taxon>
        <taxon>Sordariomycetes</taxon>
        <taxon>Sordariomycetidae</taxon>
        <taxon>Sordariales</taxon>
        <taxon>Lasiosphaeriaceae</taxon>
        <taxon>Lasiosphaeria</taxon>
    </lineage>
</organism>
<protein>
    <submittedName>
        <fullName evidence="6">Kinase-like domain-containing protein</fullName>
    </submittedName>
</protein>
<dbReference type="SUPFAM" id="SSF56112">
    <property type="entry name" value="Protein kinase-like (PK-like)"/>
    <property type="match status" value="1"/>
</dbReference>
<reference evidence="6" key="1">
    <citation type="journal article" date="2023" name="Mol. Phylogenet. Evol.">
        <title>Genome-scale phylogeny and comparative genomics of the fungal order Sordariales.</title>
        <authorList>
            <person name="Hensen N."/>
            <person name="Bonometti L."/>
            <person name="Westerberg I."/>
            <person name="Brannstrom I.O."/>
            <person name="Guillou S."/>
            <person name="Cros-Aarteil S."/>
            <person name="Calhoun S."/>
            <person name="Haridas S."/>
            <person name="Kuo A."/>
            <person name="Mondo S."/>
            <person name="Pangilinan J."/>
            <person name="Riley R."/>
            <person name="LaButti K."/>
            <person name="Andreopoulos B."/>
            <person name="Lipzen A."/>
            <person name="Chen C."/>
            <person name="Yan M."/>
            <person name="Daum C."/>
            <person name="Ng V."/>
            <person name="Clum A."/>
            <person name="Steindorff A."/>
            <person name="Ohm R.A."/>
            <person name="Martin F."/>
            <person name="Silar P."/>
            <person name="Natvig D.O."/>
            <person name="Lalanne C."/>
            <person name="Gautier V."/>
            <person name="Ament-Velasquez S.L."/>
            <person name="Kruys A."/>
            <person name="Hutchinson M.I."/>
            <person name="Powell A.J."/>
            <person name="Barry K."/>
            <person name="Miller A.N."/>
            <person name="Grigoriev I.V."/>
            <person name="Debuchy R."/>
            <person name="Gladieux P."/>
            <person name="Hiltunen Thoren M."/>
            <person name="Johannesson H."/>
        </authorList>
    </citation>
    <scope>NUCLEOTIDE SEQUENCE</scope>
    <source>
        <strain evidence="6">CBS 958.72</strain>
    </source>
</reference>
<dbReference type="InterPro" id="IPR000719">
    <property type="entry name" value="Prot_kinase_dom"/>
</dbReference>
<dbReference type="PANTHER" id="PTHR11042:SF190">
    <property type="entry name" value="MITOSIS INHIBITOR PROTEIN KINASE MIK1"/>
    <property type="match status" value="1"/>
</dbReference>
<reference evidence="6" key="2">
    <citation type="submission" date="2023-06" db="EMBL/GenBank/DDBJ databases">
        <authorList>
            <consortium name="Lawrence Berkeley National Laboratory"/>
            <person name="Haridas S."/>
            <person name="Hensen N."/>
            <person name="Bonometti L."/>
            <person name="Westerberg I."/>
            <person name="Brannstrom I.O."/>
            <person name="Guillou S."/>
            <person name="Cros-Aarteil S."/>
            <person name="Calhoun S."/>
            <person name="Kuo A."/>
            <person name="Mondo S."/>
            <person name="Pangilinan J."/>
            <person name="Riley R."/>
            <person name="Labutti K."/>
            <person name="Andreopoulos B."/>
            <person name="Lipzen A."/>
            <person name="Chen C."/>
            <person name="Yanf M."/>
            <person name="Daum C."/>
            <person name="Ng V."/>
            <person name="Clum A."/>
            <person name="Steindorff A."/>
            <person name="Ohm R."/>
            <person name="Martin F."/>
            <person name="Silar P."/>
            <person name="Natvig D."/>
            <person name="Lalanne C."/>
            <person name="Gautier V."/>
            <person name="Ament-Velasquez S.L."/>
            <person name="Kruys A."/>
            <person name="Hutchinson M.I."/>
            <person name="Powell A.J."/>
            <person name="Barry K."/>
            <person name="Miller A.N."/>
            <person name="Grigoriev I.V."/>
            <person name="Debuchy R."/>
            <person name="Gladieux P."/>
            <person name="Thoren M.H."/>
            <person name="Johannesson H."/>
        </authorList>
    </citation>
    <scope>NUCLEOTIDE SEQUENCE</scope>
    <source>
        <strain evidence="6">CBS 958.72</strain>
    </source>
</reference>
<dbReference type="SMART" id="SM00220">
    <property type="entry name" value="S_TKc"/>
    <property type="match status" value="1"/>
</dbReference>
<dbReference type="PANTHER" id="PTHR11042">
    <property type="entry name" value="EUKARYOTIC TRANSLATION INITIATION FACTOR 2-ALPHA KINASE EIF2-ALPHA KINASE -RELATED"/>
    <property type="match status" value="1"/>
</dbReference>
<feature type="domain" description="Protein kinase" evidence="5">
    <location>
        <begin position="13"/>
        <end position="324"/>
    </location>
</feature>
<dbReference type="EMBL" id="JAULSN010000007">
    <property type="protein sequence ID" value="KAK3366647.1"/>
    <property type="molecule type" value="Genomic_DNA"/>
</dbReference>
<comment type="caution">
    <text evidence="6">The sequence shown here is derived from an EMBL/GenBank/DDBJ whole genome shotgun (WGS) entry which is preliminary data.</text>
</comment>
<sequence>MPLVQVETPLTFDSEADNLGSGTVGEVFRATLGQRGGSNPEATRRVFALKRFFNREGRDDFDNERNILEALAVPFPHHAIVYHLSSWVAGAASYITAAFAAPLLDRIHGIIDAIRFVHDSGVLELAQHPSPMRRIGFHHDLKPANILLFHDDAGHVHWKLGDFGSGTARFVPADSTEELYNRKASTGDPVYSAPEYVIDGRVSRPKDIWSMGAILLEVLVWVSSDAAGAVKRFEEARLDFKDATVEHAAVYWCQGDTDALPYLKPAAATAQNEVEHGRISHQAPGPLLPFAKLVRAMLELEPAARPTAAKLCQNIEKMKPSPSLW</sequence>
<gene>
    <name evidence="6" type="ORF">B0T24DRAFT_722634</name>
</gene>